<comment type="caution">
    <text evidence="8">Lacks conserved residue(s) required for the propagation of feature annotation.</text>
</comment>
<comment type="function">
    <text evidence="8 10">Plays an essential role in the initiation and regulation of chromosomal replication. ATP-DnaA binds to the origin of replication (oriC) to initiate formation of the DNA replication initiation complex once per cell cycle. Binds the DnaA box (a 9 base pair repeat at the origin) and separates the double-stranded (ds)DNA. Forms a right-handed helical filament on oriC DNA; dsDNA binds to the exterior of the filament while single-stranded (ss)DNA is stabiized in the filament's interior. The ATP-DnaA-oriC complex binds and stabilizes one strand of the AT-rich DNA unwinding element (DUE), permitting loading of DNA polymerase. After initiation quickly degrades to an ADP-DnaA complex that is not apt for DNA replication. Binds acidic phospholipids.</text>
</comment>
<dbReference type="SMART" id="SM00382">
    <property type="entry name" value="AAA"/>
    <property type="match status" value="1"/>
</dbReference>
<dbReference type="Pfam" id="PF00308">
    <property type="entry name" value="Bac_DnaA"/>
    <property type="match status" value="1"/>
</dbReference>
<dbReference type="PANTHER" id="PTHR30050:SF2">
    <property type="entry name" value="CHROMOSOMAL REPLICATION INITIATOR PROTEIN DNAA"/>
    <property type="match status" value="1"/>
</dbReference>
<dbReference type="PATRIC" id="fig|1618667.3.peg.536"/>
<dbReference type="InterPro" id="IPR027417">
    <property type="entry name" value="P-loop_NTPase"/>
</dbReference>
<dbReference type="HAMAP" id="MF_00377">
    <property type="entry name" value="DnaA_bact"/>
    <property type="match status" value="1"/>
</dbReference>
<comment type="subcellular location">
    <subcellularLocation>
        <location evidence="8">Cytoplasm</location>
    </subcellularLocation>
</comment>
<comment type="subunit">
    <text evidence="8">Oligomerizes as a right-handed, spiral filament on DNA at oriC.</text>
</comment>
<evidence type="ECO:0000256" key="4">
    <source>
        <dbReference type="ARBA" id="ARBA00022741"/>
    </source>
</evidence>
<dbReference type="InterPro" id="IPR001957">
    <property type="entry name" value="Chromosome_initiator_DnaA"/>
</dbReference>
<dbReference type="CDD" id="cd06571">
    <property type="entry name" value="Bac_DnaA_C"/>
    <property type="match status" value="1"/>
</dbReference>
<comment type="similarity">
    <text evidence="1 8 11">Belongs to the DnaA family.</text>
</comment>
<dbReference type="GO" id="GO:0006270">
    <property type="term" value="P:DNA replication initiation"/>
    <property type="evidence" value="ECO:0007669"/>
    <property type="project" value="UniProtKB-UniRule"/>
</dbReference>
<dbReference type="InterPro" id="IPR013317">
    <property type="entry name" value="DnaA_dom"/>
</dbReference>
<dbReference type="FunFam" id="3.40.50.300:FF:000668">
    <property type="entry name" value="Chromosomal replication initiator protein DnaA"/>
    <property type="match status" value="1"/>
</dbReference>
<dbReference type="Gene3D" id="1.10.8.60">
    <property type="match status" value="1"/>
</dbReference>
<comment type="domain">
    <text evidence="8">Domain I is involved in oligomerization and binding regulators, domain II is flexibile and of varying length in different bacteria, domain III forms the AAA+ region, while domain IV binds dsDNA.</text>
</comment>
<evidence type="ECO:0000256" key="10">
    <source>
        <dbReference type="RuleBase" id="RU000577"/>
    </source>
</evidence>
<dbReference type="GO" id="GO:0003688">
    <property type="term" value="F:DNA replication origin binding"/>
    <property type="evidence" value="ECO:0007669"/>
    <property type="project" value="UniProtKB-UniRule"/>
</dbReference>
<dbReference type="GO" id="GO:0005524">
    <property type="term" value="F:ATP binding"/>
    <property type="evidence" value="ECO:0007669"/>
    <property type="project" value="UniProtKB-UniRule"/>
</dbReference>
<keyword evidence="5 8" id="KW-0067">ATP-binding</keyword>
<proteinExistence type="inferred from homology"/>
<feature type="binding site" evidence="8">
    <location>
        <position position="163"/>
    </location>
    <ligand>
        <name>ATP</name>
        <dbReference type="ChEBI" id="CHEBI:30616"/>
    </ligand>
</feature>
<keyword evidence="7 8" id="KW-0238">DNA-binding</keyword>
<protein>
    <recommendedName>
        <fullName evidence="8 9">Chromosomal replication initiator protein DnaA</fullName>
    </recommendedName>
</protein>
<evidence type="ECO:0000259" key="12">
    <source>
        <dbReference type="SMART" id="SM00382"/>
    </source>
</evidence>
<evidence type="ECO:0000256" key="1">
    <source>
        <dbReference type="ARBA" id="ARBA00006583"/>
    </source>
</evidence>
<evidence type="ECO:0000256" key="2">
    <source>
        <dbReference type="ARBA" id="ARBA00022490"/>
    </source>
</evidence>
<dbReference type="EMBL" id="LCCD01000037">
    <property type="protein sequence ID" value="KKS23912.1"/>
    <property type="molecule type" value="Genomic_DNA"/>
</dbReference>
<dbReference type="InterPro" id="IPR013159">
    <property type="entry name" value="DnaA_C"/>
</dbReference>
<dbReference type="PANTHER" id="PTHR30050">
    <property type="entry name" value="CHROMOSOMAL REPLICATION INITIATOR PROTEIN DNAA"/>
    <property type="match status" value="1"/>
</dbReference>
<name>A0A0G0XHI5_9BACT</name>
<feature type="binding site" evidence="8">
    <location>
        <position position="162"/>
    </location>
    <ligand>
        <name>ATP</name>
        <dbReference type="ChEBI" id="CHEBI:30616"/>
    </ligand>
</feature>
<dbReference type="SMART" id="SM00760">
    <property type="entry name" value="Bac_DnaA_C"/>
    <property type="match status" value="1"/>
</dbReference>
<dbReference type="GO" id="GO:0005737">
    <property type="term" value="C:cytoplasm"/>
    <property type="evidence" value="ECO:0007669"/>
    <property type="project" value="UniProtKB-SubCell"/>
</dbReference>
<dbReference type="InterPro" id="IPR024633">
    <property type="entry name" value="DnaA_N_dom"/>
</dbReference>
<reference evidence="14 15" key="1">
    <citation type="journal article" date="2015" name="Nature">
        <title>rRNA introns, odd ribosomes, and small enigmatic genomes across a large radiation of phyla.</title>
        <authorList>
            <person name="Brown C.T."/>
            <person name="Hug L.A."/>
            <person name="Thomas B.C."/>
            <person name="Sharon I."/>
            <person name="Castelle C.J."/>
            <person name="Singh A."/>
            <person name="Wilkins M.J."/>
            <person name="Williams K.H."/>
            <person name="Banfield J.F."/>
        </authorList>
    </citation>
    <scope>NUCLEOTIDE SEQUENCE [LARGE SCALE GENOMIC DNA]</scope>
</reference>
<evidence type="ECO:0000256" key="5">
    <source>
        <dbReference type="ARBA" id="ARBA00022840"/>
    </source>
</evidence>
<dbReference type="Pfam" id="PF08299">
    <property type="entry name" value="Bac_DnaA_C"/>
    <property type="match status" value="1"/>
</dbReference>
<accession>A0A0G0XHI5</accession>
<keyword evidence="2 8" id="KW-0963">Cytoplasm</keyword>
<dbReference type="SUPFAM" id="SSF48295">
    <property type="entry name" value="TrpR-like"/>
    <property type="match status" value="1"/>
</dbReference>
<keyword evidence="6 8" id="KW-0446">Lipid-binding</keyword>
<feature type="region of interest" description="Domain III, AAA+ region" evidence="8">
    <location>
        <begin position="116"/>
        <end position="332"/>
    </location>
</feature>
<dbReference type="GO" id="GO:0006275">
    <property type="term" value="P:regulation of DNA replication"/>
    <property type="evidence" value="ECO:0007669"/>
    <property type="project" value="UniProtKB-UniRule"/>
</dbReference>
<feature type="region of interest" description="Domain IV, binds dsDNA" evidence="8">
    <location>
        <begin position="333"/>
        <end position="449"/>
    </location>
</feature>
<feature type="region of interest" description="Domain I, interacts with DnaA modulators" evidence="8">
    <location>
        <begin position="1"/>
        <end position="81"/>
    </location>
</feature>
<dbReference type="AlphaFoldDB" id="A0A0G0XHI5"/>
<evidence type="ECO:0000256" key="11">
    <source>
        <dbReference type="RuleBase" id="RU004227"/>
    </source>
</evidence>
<dbReference type="GO" id="GO:0008289">
    <property type="term" value="F:lipid binding"/>
    <property type="evidence" value="ECO:0007669"/>
    <property type="project" value="UniProtKB-KW"/>
</dbReference>
<evidence type="ECO:0000313" key="15">
    <source>
        <dbReference type="Proteomes" id="UP000033856"/>
    </source>
</evidence>
<keyword evidence="4 8" id="KW-0547">Nucleotide-binding</keyword>
<feature type="binding site" evidence="8">
    <location>
        <position position="164"/>
    </location>
    <ligand>
        <name>ATP</name>
        <dbReference type="ChEBI" id="CHEBI:30616"/>
    </ligand>
</feature>
<feature type="domain" description="AAA+ ATPase" evidence="12">
    <location>
        <begin position="149"/>
        <end position="283"/>
    </location>
</feature>
<dbReference type="Gene3D" id="3.30.300.180">
    <property type="match status" value="1"/>
</dbReference>
<evidence type="ECO:0000256" key="7">
    <source>
        <dbReference type="ARBA" id="ARBA00023125"/>
    </source>
</evidence>
<comment type="caution">
    <text evidence="14">The sequence shown here is derived from an EMBL/GenBank/DDBJ whole genome shotgun (WGS) entry which is preliminary data.</text>
</comment>
<sequence>MTNEELWGLALIEIELAVSRANFVTWFKDTRILDFAEGTVTVGVPNGFSKEWLENKFHKFILKSLRTRVPEIRAINYSIATPSTSAATKIKFKKELPPPQEEQLEFKDFYVDPKTNLNPKYTLDAFIVGSFNELAHAAALAVIKSLGRIYNPLFIYGGVGLGKTHLLQAIGNAVMKESPGKKVQYITSERFSNELVSSLQNNYVHNFKEKYREFDLLIVDDVQFFAGKTKTQEEFFYTFNALYEAGKQVVFSSDRSPKSISDIGERLQSRMEAGVIIDISEPEYESRLAILKSKISEKKIDLPETTIELVASLIQKNIRELEGALNTINIQSKYQNRVLTQDEVRVILRKNIKPKNTITPTQIIKTVAEFYDIQEKAIYEHTRKTEVVKPRQVAMYLIREDLKGSYPFIGQKFGGMDHTTAIHAYEKIVQELKKDTKLEDELKSIRNKY</sequence>
<dbReference type="PRINTS" id="PR00051">
    <property type="entry name" value="DNAA"/>
</dbReference>
<evidence type="ECO:0000256" key="3">
    <source>
        <dbReference type="ARBA" id="ARBA00022705"/>
    </source>
</evidence>
<dbReference type="Gene3D" id="3.40.50.300">
    <property type="entry name" value="P-loop containing nucleotide triphosphate hydrolases"/>
    <property type="match status" value="1"/>
</dbReference>
<organism evidence="14 15">
    <name type="scientific">Candidatus Jorgensenbacteria bacterium GW2011_GWF2_41_8</name>
    <dbReference type="NCBI Taxonomy" id="1618667"/>
    <lineage>
        <taxon>Bacteria</taxon>
        <taxon>Candidatus Joergenseniibacteriota</taxon>
    </lineage>
</organism>
<dbReference type="Proteomes" id="UP000033856">
    <property type="component" value="Unassembled WGS sequence"/>
</dbReference>
<feature type="binding site" evidence="8">
    <location>
        <position position="160"/>
    </location>
    <ligand>
        <name>ATP</name>
        <dbReference type="ChEBI" id="CHEBI:30616"/>
    </ligand>
</feature>
<dbReference type="Gene3D" id="1.10.1750.10">
    <property type="match status" value="1"/>
</dbReference>
<dbReference type="InterPro" id="IPR003593">
    <property type="entry name" value="AAA+_ATPase"/>
</dbReference>
<evidence type="ECO:0000256" key="8">
    <source>
        <dbReference type="HAMAP-Rule" id="MF_00377"/>
    </source>
</evidence>
<evidence type="ECO:0000259" key="13">
    <source>
        <dbReference type="SMART" id="SM00760"/>
    </source>
</evidence>
<keyword evidence="3 8" id="KW-0235">DNA replication</keyword>
<dbReference type="Pfam" id="PF11638">
    <property type="entry name" value="DnaA_N"/>
    <property type="match status" value="1"/>
</dbReference>
<gene>
    <name evidence="8" type="primary">dnaA</name>
    <name evidence="14" type="ORF">UU83_C0037G0002</name>
</gene>
<dbReference type="SUPFAM" id="SSF52540">
    <property type="entry name" value="P-loop containing nucleoside triphosphate hydrolases"/>
    <property type="match status" value="1"/>
</dbReference>
<feature type="domain" description="Chromosomal replication initiator DnaA C-terminal" evidence="13">
    <location>
        <begin position="359"/>
        <end position="428"/>
    </location>
</feature>
<dbReference type="CDD" id="cd00009">
    <property type="entry name" value="AAA"/>
    <property type="match status" value="1"/>
</dbReference>
<evidence type="ECO:0000256" key="6">
    <source>
        <dbReference type="ARBA" id="ARBA00023121"/>
    </source>
</evidence>
<dbReference type="InterPro" id="IPR038454">
    <property type="entry name" value="DnaA_N_sf"/>
</dbReference>
<dbReference type="InterPro" id="IPR010921">
    <property type="entry name" value="Trp_repressor/repl_initiator"/>
</dbReference>
<dbReference type="NCBIfam" id="TIGR00362">
    <property type="entry name" value="DnaA"/>
    <property type="match status" value="1"/>
</dbReference>
<dbReference type="GO" id="GO:0005886">
    <property type="term" value="C:plasma membrane"/>
    <property type="evidence" value="ECO:0007669"/>
    <property type="project" value="TreeGrafter"/>
</dbReference>
<evidence type="ECO:0000256" key="9">
    <source>
        <dbReference type="NCBIfam" id="TIGR00362"/>
    </source>
</evidence>
<dbReference type="InterPro" id="IPR020591">
    <property type="entry name" value="Chromosome_initiator_DnaA-like"/>
</dbReference>
<evidence type="ECO:0000313" key="14">
    <source>
        <dbReference type="EMBL" id="KKS23912.1"/>
    </source>
</evidence>